<keyword evidence="3 15" id="KW-0547">Nucleotide-binding</keyword>
<comment type="subunit">
    <text evidence="15">Heterotrimer of RecB, RecC and RecD. All subunits contribute to DNA-binding. Interacts with RecA.</text>
</comment>
<sequence length="1157" mass="132162">MSRIFDVVNTPLHGRHLIEASAGTGKTYSLIHIVLRLIVEEGLSIDRLLLVTFTKAATAELRQRVRELLITAREAFLSAKDDDEQYDKTLLLLVQKWREADISEEIFRQAIDRMDDASICTIHSFCQKMLEENKFSSSEGFDFEIGTDDDLRREVIDQFLRKELSATDNVALKSALIEYSPWKDLLKALTAAPEDRTVELFDQVLFIDPKTGKINEKITDAEKALDNEVKAVMKRFIDWAPQELKRKKRQSGIRSFDDLLLDMYSELDNPAFADRVRSRYDGILIDEFQDTDPIQYTIFKRLFLSDKSPARSVFFVGDPKQSIYRFRNADLNTYLAAREDIGDIFELNVNYRSNPLLLEAFNAFYTHADTPFLDSGVSYSTLEAGADKTPLMLNTSDGFKPLPVFEIWRKNPDTVLNPEANRKQQSELIASEISALLSGNVYKTAERKLQPGDIAILVRRKKDAEPLIQNLNKRGIRVLFQDENNIFMTEEAREILWILLALEAPDDIRALRLARATRLMGESINAIVPEGFENESGNVIDDKNALLARELIEEAREIWTKRGVSAALARLMLQSKTQERLLPVQNGERRLANYQQLIEVLQEASLSLKGISGLARWLKQQITNPPDEEKYRLRIDSDADLVNIMTIHKSKGLEYPVVFLLYANELSAFKGNRYKKNVFKEVIDGKIHLRISFIPLYPEVIDSIDREDDWEILRLGYVGMTRASQRLVLPLNYFKSGKQLKGVDNGYTRSLTGSAAPHTDQYEKALDDLQNGHEKSALIVRTIEDDTTRIDWHDNLSDNRQVIINNDDLTAAPGRMIATSWFPTSYTAIARGATETTENLTLIEEKEDSIDEESDESGFINEVQKRKDSSELNILEFERGLESGTFLHSLFEKTDFTIVKNAERGIVEAETTLNRGLVRQLTAFKYHLEPYSVEEWLPVFNQLLKDVLCCTLVDKSTFATESDLRLCDLDSHRKTPEMSFTIAIGDAKEGRAPVTTKNLSRLLSHFDPIYHINIENDKELKGYLTGAIDLCFEFEGRYFVLDWKGTKLAEKPEDFTSERMLAEINRHHYSLQYLIYLVALRRHLMFCGINSPEEKIGGAIYAFIRGIRRSDESPYGVFVTRPPLALITCLDDFFENGYHEGVVVAHAAAAQTEKEEK</sequence>
<proteinExistence type="inferred from homology"/>
<keyword evidence="6 15" id="KW-0347">Helicase</keyword>
<feature type="region of interest" description="Nuclease activity, interacts with RecD and RecA" evidence="15">
    <location>
        <begin position="820"/>
        <end position="1157"/>
    </location>
</feature>
<feature type="region of interest" description="DNA-binding and helicase activity, interacts with RecC" evidence="15">
    <location>
        <begin position="1"/>
        <end position="818"/>
    </location>
</feature>
<evidence type="ECO:0000256" key="14">
    <source>
        <dbReference type="ARBA" id="ARBA00048988"/>
    </source>
</evidence>
<dbReference type="EC" id="3.1.11.5" evidence="15"/>
<dbReference type="PROSITE" id="PS51198">
    <property type="entry name" value="UVRD_HELICASE_ATP_BIND"/>
    <property type="match status" value="1"/>
</dbReference>
<comment type="caution">
    <text evidence="19">The sequence shown here is derived from an EMBL/GenBank/DDBJ whole genome shotgun (WGS) entry which is preliminary data.</text>
</comment>
<dbReference type="CDD" id="cd17932">
    <property type="entry name" value="DEXQc_UvrD"/>
    <property type="match status" value="1"/>
</dbReference>
<dbReference type="InterPro" id="IPR011335">
    <property type="entry name" value="Restrct_endonuc-II-like"/>
</dbReference>
<dbReference type="InterPro" id="IPR004586">
    <property type="entry name" value="RecB"/>
</dbReference>
<keyword evidence="9 15" id="KW-0460">Magnesium</keyword>
<gene>
    <name evidence="15" type="primary">recB</name>
    <name evidence="19" type="ORF">H5985_03030</name>
</gene>
<feature type="binding site" evidence="15">
    <location>
        <position position="1029"/>
    </location>
    <ligand>
        <name>Mg(2+)</name>
        <dbReference type="ChEBI" id="CHEBI:18420"/>
    </ligand>
</feature>
<dbReference type="PANTHER" id="PTHR11070:SF23">
    <property type="entry name" value="RECBCD ENZYME SUBUNIT RECB"/>
    <property type="match status" value="1"/>
</dbReference>
<comment type="catalytic activity">
    <reaction evidence="15">
        <text>Exonucleolytic cleavage (in the presence of ATP) in either 5'- to 3'- or 3'- to 5'-direction to yield 5'-phosphooligonucleotides.</text>
        <dbReference type="EC" id="3.1.11.5"/>
    </reaction>
</comment>
<dbReference type="InterPro" id="IPR027417">
    <property type="entry name" value="P-loop_NTPase"/>
</dbReference>
<evidence type="ECO:0000256" key="8">
    <source>
        <dbReference type="ARBA" id="ARBA00022840"/>
    </source>
</evidence>
<evidence type="ECO:0000256" key="16">
    <source>
        <dbReference type="PROSITE-ProRule" id="PRU00560"/>
    </source>
</evidence>
<dbReference type="Gene3D" id="3.90.320.10">
    <property type="match status" value="1"/>
</dbReference>
<evidence type="ECO:0000256" key="6">
    <source>
        <dbReference type="ARBA" id="ARBA00022806"/>
    </source>
</evidence>
<reference evidence="19 20" key="1">
    <citation type="journal article" date="2021" name="Sci. Rep.">
        <title>The distribution of antibiotic resistance genes in chicken gut microbiota commensals.</title>
        <authorList>
            <person name="Juricova H."/>
            <person name="Matiasovicova J."/>
            <person name="Kubasova T."/>
            <person name="Cejkova D."/>
            <person name="Rychlik I."/>
        </authorList>
    </citation>
    <scope>NUCLEOTIDE SEQUENCE [LARGE SCALE GENOMIC DNA]</scope>
    <source>
        <strain evidence="19 20">An562</strain>
    </source>
</reference>
<evidence type="ECO:0000256" key="13">
    <source>
        <dbReference type="ARBA" id="ARBA00034617"/>
    </source>
</evidence>
<accession>A0ABS2GR13</accession>
<dbReference type="SUPFAM" id="SSF52980">
    <property type="entry name" value="Restriction endonuclease-like"/>
    <property type="match status" value="1"/>
</dbReference>
<evidence type="ECO:0000259" key="17">
    <source>
        <dbReference type="PROSITE" id="PS51198"/>
    </source>
</evidence>
<dbReference type="InterPro" id="IPR014016">
    <property type="entry name" value="UvrD-like_ATP-bd"/>
</dbReference>
<keyword evidence="7 15" id="KW-0269">Exonuclease</keyword>
<evidence type="ECO:0000256" key="4">
    <source>
        <dbReference type="ARBA" id="ARBA00022763"/>
    </source>
</evidence>
<dbReference type="Gene3D" id="3.40.50.300">
    <property type="entry name" value="P-loop containing nucleotide triphosphate hydrolases"/>
    <property type="match status" value="3"/>
</dbReference>
<dbReference type="Gene3D" id="1.10.486.10">
    <property type="entry name" value="PCRA, domain 4"/>
    <property type="match status" value="1"/>
</dbReference>
<protein>
    <recommendedName>
        <fullName evidence="15">RecBCD enzyme subunit RecB</fullName>
        <ecNumber evidence="15">3.1.11.5</ecNumber>
        <ecNumber evidence="15">5.6.2.4</ecNumber>
    </recommendedName>
    <alternativeName>
        <fullName evidence="15">DNA 3'-5' helicase subunit RecB</fullName>
    </alternativeName>
    <alternativeName>
        <fullName evidence="15">Exonuclease V subunit RecB</fullName>
        <shortName evidence="15">ExoV subunit RecB</shortName>
    </alternativeName>
    <alternativeName>
        <fullName evidence="15">Helicase/nuclease RecBCD subunit RecB</fullName>
    </alternativeName>
</protein>
<dbReference type="EMBL" id="JACJKX010000003">
    <property type="protein sequence ID" value="MBM6928245.1"/>
    <property type="molecule type" value="Genomic_DNA"/>
</dbReference>
<comment type="function">
    <text evidence="15">A helicase/nuclease that prepares dsDNA breaks (DSB) for recombinational DNA repair. Binds to DSBs and unwinds DNA via a highly rapid and processive ATP-dependent bidirectional helicase activity. Unwinds dsDNA until it encounters a Chi (crossover hotspot instigator) sequence from the 3' direction. Cuts ssDNA a few nucleotides 3' to the Chi site. The properties and activities of the enzyme are changed at Chi. The Chi-altered holoenzyme produces a long 3'-ssDNA overhang and facilitates RecA-binding to the ssDNA for homologous DNA recombination and repair. Holoenzyme degrades any linearized DNA that is unable to undergo homologous recombination. In the holoenzyme this subunit contributes ATPase, 3'-5' helicase, exonuclease activity and loads RecA onto ssDNA.</text>
</comment>
<keyword evidence="12 15" id="KW-0413">Isomerase</keyword>
<evidence type="ECO:0000256" key="3">
    <source>
        <dbReference type="ARBA" id="ARBA00022741"/>
    </source>
</evidence>
<dbReference type="InterPro" id="IPR000212">
    <property type="entry name" value="DNA_helicase_UvrD/REP"/>
</dbReference>
<comment type="miscellaneous">
    <text evidence="15">In the RecBCD complex, RecB has a slow 3'-5' helicase, an exonuclease activity and loads RecA onto ssDNA, RecD has a fast 5'-3' helicase activity, while RecC stimulates the ATPase and processivity of the RecB helicase and contributes to recognition of the Chi site.</text>
</comment>
<keyword evidence="11 15" id="KW-0234">DNA repair</keyword>
<keyword evidence="10 15" id="KW-0238">DNA-binding</keyword>
<dbReference type="EC" id="5.6.2.4" evidence="15"/>
<dbReference type="HAMAP" id="MF_01485">
    <property type="entry name" value="RecB"/>
    <property type="match status" value="1"/>
</dbReference>
<feature type="active site" description="For nuclease activity" evidence="15">
    <location>
        <position position="1042"/>
    </location>
</feature>
<keyword evidence="5 15" id="KW-0378">Hydrolase</keyword>
<evidence type="ECO:0000256" key="11">
    <source>
        <dbReference type="ARBA" id="ARBA00023204"/>
    </source>
</evidence>
<dbReference type="InterPro" id="IPR011604">
    <property type="entry name" value="PDDEXK-like_dom_sf"/>
</dbReference>
<comment type="domain">
    <text evidence="15">The C-terminal domain has nuclease activity and interacts with RecD. It interacts with RecA, facilitating its loading onto ssDNA.</text>
</comment>
<evidence type="ECO:0000256" key="15">
    <source>
        <dbReference type="HAMAP-Rule" id="MF_01485"/>
    </source>
</evidence>
<dbReference type="SUPFAM" id="SSF52540">
    <property type="entry name" value="P-loop containing nucleoside triphosphate hydrolases"/>
    <property type="match status" value="1"/>
</dbReference>
<feature type="binding site" evidence="15">
    <location>
        <position position="1042"/>
    </location>
    <ligand>
        <name>Mg(2+)</name>
        <dbReference type="ChEBI" id="CHEBI:18420"/>
    </ligand>
</feature>
<dbReference type="Proteomes" id="UP000777002">
    <property type="component" value="Unassembled WGS sequence"/>
</dbReference>
<dbReference type="RefSeq" id="WP_205049841.1">
    <property type="nucleotide sequence ID" value="NZ_JACJKX010000003.1"/>
</dbReference>
<dbReference type="CDD" id="cd22352">
    <property type="entry name" value="RecB_C-like"/>
    <property type="match status" value="1"/>
</dbReference>
<feature type="binding site" evidence="16">
    <location>
        <begin position="20"/>
        <end position="27"/>
    </location>
    <ligand>
        <name>ATP</name>
        <dbReference type="ChEBI" id="CHEBI:30616"/>
    </ligand>
</feature>
<evidence type="ECO:0000256" key="5">
    <source>
        <dbReference type="ARBA" id="ARBA00022801"/>
    </source>
</evidence>
<dbReference type="Pfam" id="PF00580">
    <property type="entry name" value="UvrD-helicase"/>
    <property type="match status" value="1"/>
</dbReference>
<evidence type="ECO:0000256" key="9">
    <source>
        <dbReference type="ARBA" id="ARBA00022842"/>
    </source>
</evidence>
<dbReference type="Pfam" id="PF13361">
    <property type="entry name" value="UvrD_C"/>
    <property type="match status" value="1"/>
</dbReference>
<keyword evidence="4 15" id="KW-0227">DNA damage</keyword>
<name>A0ABS2GR13_9BURK</name>
<dbReference type="Gene3D" id="1.10.3170.10">
    <property type="entry name" value="Recbcd, chain B, domain 2"/>
    <property type="match status" value="2"/>
</dbReference>
<dbReference type="PANTHER" id="PTHR11070">
    <property type="entry name" value="UVRD / RECB / PCRA DNA HELICASE FAMILY MEMBER"/>
    <property type="match status" value="1"/>
</dbReference>
<evidence type="ECO:0000256" key="12">
    <source>
        <dbReference type="ARBA" id="ARBA00023235"/>
    </source>
</evidence>
<evidence type="ECO:0000256" key="10">
    <source>
        <dbReference type="ARBA" id="ARBA00023125"/>
    </source>
</evidence>
<comment type="catalytic activity">
    <reaction evidence="14 15">
        <text>ATP + H2O = ADP + phosphate + H(+)</text>
        <dbReference type="Rhea" id="RHEA:13065"/>
        <dbReference type="ChEBI" id="CHEBI:15377"/>
        <dbReference type="ChEBI" id="CHEBI:15378"/>
        <dbReference type="ChEBI" id="CHEBI:30616"/>
        <dbReference type="ChEBI" id="CHEBI:43474"/>
        <dbReference type="ChEBI" id="CHEBI:456216"/>
        <dbReference type="EC" id="5.6.2.4"/>
    </reaction>
</comment>
<keyword evidence="8 15" id="KW-0067">ATP-binding</keyword>
<feature type="domain" description="UvrD-like helicase ATP-binding" evidence="17">
    <location>
        <begin position="1"/>
        <end position="354"/>
    </location>
</feature>
<evidence type="ECO:0000256" key="2">
    <source>
        <dbReference type="ARBA" id="ARBA00022723"/>
    </source>
</evidence>
<feature type="domain" description="UvrD-like helicase C-terminal" evidence="18">
    <location>
        <begin position="383"/>
        <end position="652"/>
    </location>
</feature>
<evidence type="ECO:0000313" key="20">
    <source>
        <dbReference type="Proteomes" id="UP000777002"/>
    </source>
</evidence>
<organism evidence="19 20">
    <name type="scientific">Parasutterella secunda</name>
    <dbReference type="NCBI Taxonomy" id="626947"/>
    <lineage>
        <taxon>Bacteria</taxon>
        <taxon>Pseudomonadati</taxon>
        <taxon>Pseudomonadota</taxon>
        <taxon>Betaproteobacteria</taxon>
        <taxon>Burkholderiales</taxon>
        <taxon>Sutterellaceae</taxon>
        <taxon>Parasutterella</taxon>
    </lineage>
</organism>
<evidence type="ECO:0000313" key="19">
    <source>
        <dbReference type="EMBL" id="MBM6928245.1"/>
    </source>
</evidence>
<evidence type="ECO:0000256" key="1">
    <source>
        <dbReference type="ARBA" id="ARBA00022722"/>
    </source>
</evidence>
<evidence type="ECO:0000256" key="7">
    <source>
        <dbReference type="ARBA" id="ARBA00022839"/>
    </source>
</evidence>
<comment type="domain">
    <text evidence="15">The N-terminal DNA-binding domain is a ssDNA-dependent ATPase and has ATP-dependent 3'-5' helicase function. This domain interacts with RecC.</text>
</comment>
<keyword evidence="1 15" id="KW-0540">Nuclease</keyword>
<evidence type="ECO:0000259" key="18">
    <source>
        <dbReference type="PROSITE" id="PS51217"/>
    </source>
</evidence>
<keyword evidence="2 15" id="KW-0479">Metal-binding</keyword>
<comment type="similarity">
    <text evidence="15">Belongs to the helicase family. UvrD subfamily.</text>
</comment>
<feature type="binding site" evidence="15">
    <location>
        <position position="888"/>
    </location>
    <ligand>
        <name>Mg(2+)</name>
        <dbReference type="ChEBI" id="CHEBI:18420"/>
    </ligand>
</feature>
<comment type="cofactor">
    <cofactor evidence="15">
        <name>Mg(2+)</name>
        <dbReference type="ChEBI" id="CHEBI:18420"/>
    </cofactor>
    <text evidence="15">Binds 1 Mg(2+) ion per subunit.</text>
</comment>
<comment type="catalytic activity">
    <reaction evidence="13 15">
        <text>Couples ATP hydrolysis with the unwinding of duplex DNA by translocating in the 3'-5' direction.</text>
        <dbReference type="EC" id="5.6.2.4"/>
    </reaction>
</comment>
<dbReference type="PROSITE" id="PS51217">
    <property type="entry name" value="UVRD_HELICASE_CTER"/>
    <property type="match status" value="1"/>
</dbReference>
<dbReference type="InterPro" id="IPR014017">
    <property type="entry name" value="DNA_helicase_UvrD-like_C"/>
</dbReference>
<keyword evidence="20" id="KW-1185">Reference proteome</keyword>